<feature type="chain" id="PRO_5044303632" evidence="1">
    <location>
        <begin position="20"/>
        <end position="338"/>
    </location>
</feature>
<dbReference type="InterPro" id="IPR052196">
    <property type="entry name" value="Bact_Kbp"/>
</dbReference>
<dbReference type="SUPFAM" id="SSF54106">
    <property type="entry name" value="LysM domain"/>
    <property type="match status" value="1"/>
</dbReference>
<name>A0AB33YZ87_9GAMM</name>
<feature type="domain" description="LysM" evidence="2">
    <location>
        <begin position="30"/>
        <end position="78"/>
    </location>
</feature>
<keyword evidence="1" id="KW-0732">Signal</keyword>
<proteinExistence type="predicted"/>
<dbReference type="PANTHER" id="PTHR34700">
    <property type="entry name" value="POTASSIUM BINDING PROTEIN KBP"/>
    <property type="match status" value="1"/>
</dbReference>
<dbReference type="Proteomes" id="UP000015462">
    <property type="component" value="Unassembled WGS sequence"/>
</dbReference>
<sequence length="338" mass="37263">MKKLLVLVVGVLLSWSVLANDIKLNPSHPDRYVVVKGDTLWDISARFLQTPWRWPDIWQANDQIANPHLIYPGDIIELSFVDGVPRLTLKRGDGKLSPSIRRSSLADAIPAIPIDAIAPFLNSPRVMTEEEYESAPYVVAFDDEHILGSPGYKAYVRSFQDGIADGYIIVRQGEEYLDGETGESLGFEAVYIAESTVELKGDPATVMLSKSTREVRKGDRLLPAIEGPIVQNYFPHAPKSNIRGQIVGIVDGVSKVAKYDVVVIDRGEQDGVEVGHVLQIDRAGETVRDIIAGGGAEVTLPDEKAGVLMVFRVFDRVSYGLVMESSRVIHRHDVVHTP</sequence>
<protein>
    <submittedName>
        <fullName evidence="3">Peptidoglycan-binding LysM-like protein</fullName>
    </submittedName>
</protein>
<dbReference type="PANTHER" id="PTHR34700:SF4">
    <property type="entry name" value="PHAGE-LIKE ELEMENT PBSX PROTEIN XKDP"/>
    <property type="match status" value="1"/>
</dbReference>
<evidence type="ECO:0000259" key="2">
    <source>
        <dbReference type="PROSITE" id="PS51782"/>
    </source>
</evidence>
<dbReference type="InterPro" id="IPR036779">
    <property type="entry name" value="LysM_dom_sf"/>
</dbReference>
<dbReference type="PROSITE" id="PS51782">
    <property type="entry name" value="LYSM"/>
    <property type="match status" value="1"/>
</dbReference>
<evidence type="ECO:0000256" key="1">
    <source>
        <dbReference type="SAM" id="SignalP"/>
    </source>
</evidence>
<reference evidence="3 4" key="1">
    <citation type="journal article" date="2013" name="Genome Announc.">
        <title>Genome Sequence of the Pyrene- and Fluoranthene-Degrading Bacterium Cycloclasticus sp. Strain PY97M.</title>
        <authorList>
            <person name="Cui Z."/>
            <person name="Xu G."/>
            <person name="Li Q."/>
            <person name="Gao W."/>
            <person name="Zheng L."/>
        </authorList>
    </citation>
    <scope>NUCLEOTIDE SEQUENCE [LARGE SCALE GENOMIC DNA]</scope>
    <source>
        <strain evidence="3 4">PY97M</strain>
    </source>
</reference>
<dbReference type="AlphaFoldDB" id="A0AB33YZ87"/>
<keyword evidence="4" id="KW-1185">Reference proteome</keyword>
<organism evidence="3 4">
    <name type="scientific">Cycloclasticus pugetii</name>
    <dbReference type="NCBI Taxonomy" id="34068"/>
    <lineage>
        <taxon>Bacteria</taxon>
        <taxon>Pseudomonadati</taxon>
        <taxon>Pseudomonadota</taxon>
        <taxon>Gammaproteobacteria</taxon>
        <taxon>Thiotrichales</taxon>
        <taxon>Piscirickettsiaceae</taxon>
        <taxon>Cycloclasticus</taxon>
    </lineage>
</organism>
<dbReference type="SMART" id="SM00257">
    <property type="entry name" value="LysM"/>
    <property type="match status" value="1"/>
</dbReference>
<comment type="caution">
    <text evidence="3">The sequence shown here is derived from an EMBL/GenBank/DDBJ whole genome shotgun (WGS) entry which is preliminary data.</text>
</comment>
<dbReference type="Pfam" id="PF01476">
    <property type="entry name" value="LysM"/>
    <property type="match status" value="1"/>
</dbReference>
<dbReference type="CDD" id="cd00118">
    <property type="entry name" value="LysM"/>
    <property type="match status" value="1"/>
</dbReference>
<dbReference type="InterPro" id="IPR018392">
    <property type="entry name" value="LysM"/>
</dbReference>
<dbReference type="EMBL" id="ASHL01000010">
    <property type="protein sequence ID" value="EPD12419.1"/>
    <property type="molecule type" value="Genomic_DNA"/>
</dbReference>
<feature type="signal peptide" evidence="1">
    <location>
        <begin position="1"/>
        <end position="19"/>
    </location>
</feature>
<evidence type="ECO:0000313" key="3">
    <source>
        <dbReference type="EMBL" id="EPD12419.1"/>
    </source>
</evidence>
<dbReference type="RefSeq" id="WP_016390850.1">
    <property type="nucleotide sequence ID" value="NZ_JARGOU010000007.1"/>
</dbReference>
<evidence type="ECO:0000313" key="4">
    <source>
        <dbReference type="Proteomes" id="UP000015462"/>
    </source>
</evidence>
<dbReference type="Gene3D" id="3.10.350.10">
    <property type="entry name" value="LysM domain"/>
    <property type="match status" value="1"/>
</dbReference>
<accession>A0AB33YZ87</accession>
<gene>
    <name evidence="3" type="ORF">L196_09874</name>
</gene>